<dbReference type="InterPro" id="IPR054443">
    <property type="entry name" value="Y3-like_dom"/>
</dbReference>
<sequence length="144" mass="14362">MLSQANYRKTFVVVAVSLASTIITPVLGSAANVTSCFDTGVAGASGCSGFINAFCTFSNTVAPLNSFSGCFNAASGLGYKCDFTAWNLLGTTSATPSVAACESTFAAIISDCPMGGEGNAAGDFTYTIDPNEGSCGADVVADGS</sequence>
<evidence type="ECO:0000313" key="3">
    <source>
        <dbReference type="EMBL" id="KAE9385995.1"/>
    </source>
</evidence>
<accession>A0A6A4GL42</accession>
<evidence type="ECO:0000313" key="4">
    <source>
        <dbReference type="Proteomes" id="UP000799118"/>
    </source>
</evidence>
<keyword evidence="4" id="KW-1185">Reference proteome</keyword>
<feature type="chain" id="PRO_5025385963" description="Glycan binding protein Y3-like domain-containing protein" evidence="1">
    <location>
        <begin position="29"/>
        <end position="144"/>
    </location>
</feature>
<feature type="domain" description="Glycan binding protein Y3-like" evidence="2">
    <location>
        <begin position="47"/>
        <end position="135"/>
    </location>
</feature>
<evidence type="ECO:0000256" key="1">
    <source>
        <dbReference type="SAM" id="SignalP"/>
    </source>
</evidence>
<organism evidence="3 4">
    <name type="scientific">Gymnopus androsaceus JB14</name>
    <dbReference type="NCBI Taxonomy" id="1447944"/>
    <lineage>
        <taxon>Eukaryota</taxon>
        <taxon>Fungi</taxon>
        <taxon>Dikarya</taxon>
        <taxon>Basidiomycota</taxon>
        <taxon>Agaricomycotina</taxon>
        <taxon>Agaricomycetes</taxon>
        <taxon>Agaricomycetidae</taxon>
        <taxon>Agaricales</taxon>
        <taxon>Marasmiineae</taxon>
        <taxon>Omphalotaceae</taxon>
        <taxon>Gymnopus</taxon>
    </lineage>
</organism>
<protein>
    <recommendedName>
        <fullName evidence="2">Glycan binding protein Y3-like domain-containing protein</fullName>
    </recommendedName>
</protein>
<dbReference type="AlphaFoldDB" id="A0A6A4GL42"/>
<reference evidence="3" key="1">
    <citation type="journal article" date="2019" name="Environ. Microbiol.">
        <title>Fungal ecological strategies reflected in gene transcription - a case study of two litter decomposers.</title>
        <authorList>
            <person name="Barbi F."/>
            <person name="Kohler A."/>
            <person name="Barry K."/>
            <person name="Baskaran P."/>
            <person name="Daum C."/>
            <person name="Fauchery L."/>
            <person name="Ihrmark K."/>
            <person name="Kuo A."/>
            <person name="LaButti K."/>
            <person name="Lipzen A."/>
            <person name="Morin E."/>
            <person name="Grigoriev I.V."/>
            <person name="Henrissat B."/>
            <person name="Lindahl B."/>
            <person name="Martin F."/>
        </authorList>
    </citation>
    <scope>NUCLEOTIDE SEQUENCE</scope>
    <source>
        <strain evidence="3">JB14</strain>
    </source>
</reference>
<dbReference type="Pfam" id="PF22803">
    <property type="entry name" value="GBD_Y3"/>
    <property type="match status" value="1"/>
</dbReference>
<name>A0A6A4GL42_9AGAR</name>
<feature type="signal peptide" evidence="1">
    <location>
        <begin position="1"/>
        <end position="28"/>
    </location>
</feature>
<proteinExistence type="predicted"/>
<dbReference type="OrthoDB" id="2925523at2759"/>
<dbReference type="Proteomes" id="UP000799118">
    <property type="component" value="Unassembled WGS sequence"/>
</dbReference>
<evidence type="ECO:0000259" key="2">
    <source>
        <dbReference type="Pfam" id="PF22803"/>
    </source>
</evidence>
<gene>
    <name evidence="3" type="ORF">BT96DRAFT_949447</name>
</gene>
<keyword evidence="1" id="KW-0732">Signal</keyword>
<dbReference type="EMBL" id="ML769923">
    <property type="protein sequence ID" value="KAE9385995.1"/>
    <property type="molecule type" value="Genomic_DNA"/>
</dbReference>